<evidence type="ECO:0000313" key="2">
    <source>
        <dbReference type="EMBL" id="RDX94630.1"/>
    </source>
</evidence>
<feature type="region of interest" description="Disordered" evidence="1">
    <location>
        <begin position="131"/>
        <end position="166"/>
    </location>
</feature>
<protein>
    <submittedName>
        <fullName evidence="2">Uncharacterized protein</fullName>
    </submittedName>
</protein>
<dbReference type="OrthoDB" id="763372at2759"/>
<gene>
    <name evidence="2" type="ORF">CR513_22969</name>
</gene>
<dbReference type="EMBL" id="QJKJ01004320">
    <property type="protein sequence ID" value="RDX94630.1"/>
    <property type="molecule type" value="Genomic_DNA"/>
</dbReference>
<reference evidence="2" key="1">
    <citation type="submission" date="2018-05" db="EMBL/GenBank/DDBJ databases">
        <title>Draft genome of Mucuna pruriens seed.</title>
        <authorList>
            <person name="Nnadi N.E."/>
            <person name="Vos R."/>
            <person name="Hasami M.H."/>
            <person name="Devisetty U.K."/>
            <person name="Aguiy J.C."/>
        </authorList>
    </citation>
    <scope>NUCLEOTIDE SEQUENCE [LARGE SCALE GENOMIC DNA]</scope>
    <source>
        <strain evidence="2">JCA_2017</strain>
    </source>
</reference>
<evidence type="ECO:0000313" key="3">
    <source>
        <dbReference type="Proteomes" id="UP000257109"/>
    </source>
</evidence>
<feature type="compositionally biased region" description="Basic residues" evidence="1">
    <location>
        <begin position="131"/>
        <end position="142"/>
    </location>
</feature>
<feature type="non-terminal residue" evidence="2">
    <location>
        <position position="1"/>
    </location>
</feature>
<name>A0A371GVP5_MUCPR</name>
<proteinExistence type="predicted"/>
<organism evidence="2 3">
    <name type="scientific">Mucuna pruriens</name>
    <name type="common">Velvet bean</name>
    <name type="synonym">Dolichos pruriens</name>
    <dbReference type="NCBI Taxonomy" id="157652"/>
    <lineage>
        <taxon>Eukaryota</taxon>
        <taxon>Viridiplantae</taxon>
        <taxon>Streptophyta</taxon>
        <taxon>Embryophyta</taxon>
        <taxon>Tracheophyta</taxon>
        <taxon>Spermatophyta</taxon>
        <taxon>Magnoliopsida</taxon>
        <taxon>eudicotyledons</taxon>
        <taxon>Gunneridae</taxon>
        <taxon>Pentapetalae</taxon>
        <taxon>rosids</taxon>
        <taxon>fabids</taxon>
        <taxon>Fabales</taxon>
        <taxon>Fabaceae</taxon>
        <taxon>Papilionoideae</taxon>
        <taxon>50 kb inversion clade</taxon>
        <taxon>NPAAA clade</taxon>
        <taxon>indigoferoid/millettioid clade</taxon>
        <taxon>Phaseoleae</taxon>
        <taxon>Mucuna</taxon>
    </lineage>
</organism>
<feature type="region of interest" description="Disordered" evidence="1">
    <location>
        <begin position="46"/>
        <end position="73"/>
    </location>
</feature>
<dbReference type="AlphaFoldDB" id="A0A371GVP5"/>
<feature type="compositionally biased region" description="Polar residues" evidence="1">
    <location>
        <begin position="147"/>
        <end position="159"/>
    </location>
</feature>
<sequence>MKADDRKRRFNEAIVNMLYPSPPQHEQHQLEPVQPLIQGSRSHVISGTLDDYDNSSTSCNEENDSEAVKLTRAQRKKIRKKKLKEEAIHRGKLIGPLLPLIPTQVAEDAPGVRSNAPEEGDEAACAKTVRVKHRRMTKRLAKEKRNASTSENSNPSSAIGFNEARL</sequence>
<dbReference type="Proteomes" id="UP000257109">
    <property type="component" value="Unassembled WGS sequence"/>
</dbReference>
<keyword evidence="3" id="KW-1185">Reference proteome</keyword>
<evidence type="ECO:0000256" key="1">
    <source>
        <dbReference type="SAM" id="MobiDB-lite"/>
    </source>
</evidence>
<comment type="caution">
    <text evidence="2">The sequence shown here is derived from an EMBL/GenBank/DDBJ whole genome shotgun (WGS) entry which is preliminary data.</text>
</comment>
<accession>A0A371GVP5</accession>